<comment type="cofactor">
    <cofactor evidence="1">
        <name>[4Fe-4S] cluster</name>
        <dbReference type="ChEBI" id="CHEBI:49883"/>
    </cofactor>
</comment>
<dbReference type="Pfam" id="PF01058">
    <property type="entry name" value="Oxidored_q6"/>
    <property type="match status" value="1"/>
</dbReference>
<evidence type="ECO:0000256" key="1">
    <source>
        <dbReference type="ARBA" id="ARBA00001966"/>
    </source>
</evidence>
<dbReference type="InterPro" id="IPR052375">
    <property type="entry name" value="Complex_I_20kDa-like"/>
</dbReference>
<evidence type="ECO:0000313" key="8">
    <source>
        <dbReference type="EMBL" id="GAI71020.1"/>
    </source>
</evidence>
<comment type="similarity">
    <text evidence="2">Belongs to the complex I 20 kDa subunit family.</text>
</comment>
<feature type="domain" description="NADH:ubiquinone oxidoreductase-like 20kDa subunit" evidence="7">
    <location>
        <begin position="18"/>
        <end position="92"/>
    </location>
</feature>
<evidence type="ECO:0000259" key="7">
    <source>
        <dbReference type="Pfam" id="PF01058"/>
    </source>
</evidence>
<keyword evidence="3" id="KW-0004">4Fe-4S</keyword>
<dbReference type="Gene3D" id="3.40.50.12280">
    <property type="match status" value="1"/>
</dbReference>
<dbReference type="AlphaFoldDB" id="X1S6G2"/>
<sequence>MPSLARSNLNILVAGFGCCKQEIFATQGALYDIQRFGVNFVSTAEDADILVIQGFYNKKGITRVLNIYDRMSSPKWIIAVGSCVLNENLFKLESKL</sequence>
<dbReference type="SUPFAM" id="SSF56770">
    <property type="entry name" value="HydA/Nqo6-like"/>
    <property type="match status" value="1"/>
</dbReference>
<dbReference type="PANTHER" id="PTHR42989:SF1">
    <property type="entry name" value="FORMATE HYDROGENLYASE SUBUNIT 7-RELATED"/>
    <property type="match status" value="1"/>
</dbReference>
<dbReference type="GO" id="GO:0046872">
    <property type="term" value="F:metal ion binding"/>
    <property type="evidence" value="ECO:0007669"/>
    <property type="project" value="UniProtKB-KW"/>
</dbReference>
<name>X1S6G2_9ZZZZ</name>
<feature type="non-terminal residue" evidence="8">
    <location>
        <position position="96"/>
    </location>
</feature>
<protein>
    <recommendedName>
        <fullName evidence="7">NADH:ubiquinone oxidoreductase-like 20kDa subunit domain-containing protein</fullName>
    </recommendedName>
</protein>
<gene>
    <name evidence="8" type="ORF">S12H4_09402</name>
</gene>
<evidence type="ECO:0000256" key="5">
    <source>
        <dbReference type="ARBA" id="ARBA00023004"/>
    </source>
</evidence>
<keyword evidence="5" id="KW-0408">Iron</keyword>
<evidence type="ECO:0000256" key="4">
    <source>
        <dbReference type="ARBA" id="ARBA00022723"/>
    </source>
</evidence>
<dbReference type="EMBL" id="BARW01003807">
    <property type="protein sequence ID" value="GAI71020.1"/>
    <property type="molecule type" value="Genomic_DNA"/>
</dbReference>
<keyword evidence="6" id="KW-0411">Iron-sulfur</keyword>
<evidence type="ECO:0000256" key="3">
    <source>
        <dbReference type="ARBA" id="ARBA00022485"/>
    </source>
</evidence>
<evidence type="ECO:0000256" key="6">
    <source>
        <dbReference type="ARBA" id="ARBA00023014"/>
    </source>
</evidence>
<organism evidence="8">
    <name type="scientific">marine sediment metagenome</name>
    <dbReference type="NCBI Taxonomy" id="412755"/>
    <lineage>
        <taxon>unclassified sequences</taxon>
        <taxon>metagenomes</taxon>
        <taxon>ecological metagenomes</taxon>
    </lineage>
</organism>
<dbReference type="PANTHER" id="PTHR42989">
    <property type="entry name" value="HYDROGENASE-4 COMPONENT I"/>
    <property type="match status" value="1"/>
</dbReference>
<dbReference type="GO" id="GO:0051539">
    <property type="term" value="F:4 iron, 4 sulfur cluster binding"/>
    <property type="evidence" value="ECO:0007669"/>
    <property type="project" value="UniProtKB-KW"/>
</dbReference>
<keyword evidence="4" id="KW-0479">Metal-binding</keyword>
<reference evidence="8" key="1">
    <citation type="journal article" date="2014" name="Front. Microbiol.">
        <title>High frequency of phylogenetically diverse reductive dehalogenase-homologous genes in deep subseafloor sedimentary metagenomes.</title>
        <authorList>
            <person name="Kawai M."/>
            <person name="Futagami T."/>
            <person name="Toyoda A."/>
            <person name="Takaki Y."/>
            <person name="Nishi S."/>
            <person name="Hori S."/>
            <person name="Arai W."/>
            <person name="Tsubouchi T."/>
            <person name="Morono Y."/>
            <person name="Uchiyama I."/>
            <person name="Ito T."/>
            <person name="Fujiyama A."/>
            <person name="Inagaki F."/>
            <person name="Takami H."/>
        </authorList>
    </citation>
    <scope>NUCLEOTIDE SEQUENCE</scope>
    <source>
        <strain evidence="8">Expedition CK06-06</strain>
    </source>
</reference>
<evidence type="ECO:0000256" key="2">
    <source>
        <dbReference type="ARBA" id="ARBA00009173"/>
    </source>
</evidence>
<dbReference type="PROSITE" id="PS51257">
    <property type="entry name" value="PROKAR_LIPOPROTEIN"/>
    <property type="match status" value="1"/>
</dbReference>
<dbReference type="InterPro" id="IPR006137">
    <property type="entry name" value="NADH_UbQ_OxRdtase-like_20kDa"/>
</dbReference>
<comment type="caution">
    <text evidence="8">The sequence shown here is derived from an EMBL/GenBank/DDBJ whole genome shotgun (WGS) entry which is preliminary data.</text>
</comment>
<proteinExistence type="inferred from homology"/>
<accession>X1S6G2</accession>